<keyword evidence="4" id="KW-1185">Reference proteome</keyword>
<proteinExistence type="predicted"/>
<evidence type="ECO:0008006" key="5">
    <source>
        <dbReference type="Google" id="ProtNLM"/>
    </source>
</evidence>
<feature type="chain" id="PRO_5035727184" description="Bowman-Birk serine protease inhibitors family domain-containing protein" evidence="2">
    <location>
        <begin position="28"/>
        <end position="138"/>
    </location>
</feature>
<protein>
    <recommendedName>
        <fullName evidence="5">Bowman-Birk serine protease inhibitors family domain-containing protein</fullName>
    </recommendedName>
</protein>
<evidence type="ECO:0000256" key="1">
    <source>
        <dbReference type="SAM" id="MobiDB-lite"/>
    </source>
</evidence>
<feature type="signal peptide" evidence="2">
    <location>
        <begin position="1"/>
        <end position="27"/>
    </location>
</feature>
<gene>
    <name evidence="3" type="ORF">PVAP13_7KG417901</name>
</gene>
<feature type="region of interest" description="Disordered" evidence="1">
    <location>
        <begin position="116"/>
        <end position="138"/>
    </location>
</feature>
<dbReference type="EMBL" id="CM029049">
    <property type="protein sequence ID" value="KAG2575180.1"/>
    <property type="molecule type" value="Genomic_DNA"/>
</dbReference>
<comment type="caution">
    <text evidence="3">The sequence shown here is derived from an EMBL/GenBank/DDBJ whole genome shotgun (WGS) entry which is preliminary data.</text>
</comment>
<dbReference type="AlphaFoldDB" id="A0A8T0QQ14"/>
<accession>A0A8T0QQ14</accession>
<keyword evidence="2" id="KW-0732">Signal</keyword>
<sequence>MGSPDTSRMNATLMLLVVLFGFFLASARCGGDRPLLGQGESTRRNYTVAANQTLSDGPNASGVNSSTIVAVFCVKEKCKQGTTCYCCNTNQPKPCFESWDICRQNCLRCAPRCPSASQAPLPSDDAQGLRSPSIGSTA</sequence>
<evidence type="ECO:0000313" key="3">
    <source>
        <dbReference type="EMBL" id="KAG2575180.1"/>
    </source>
</evidence>
<evidence type="ECO:0000313" key="4">
    <source>
        <dbReference type="Proteomes" id="UP000823388"/>
    </source>
</evidence>
<organism evidence="3 4">
    <name type="scientific">Panicum virgatum</name>
    <name type="common">Blackwell switchgrass</name>
    <dbReference type="NCBI Taxonomy" id="38727"/>
    <lineage>
        <taxon>Eukaryota</taxon>
        <taxon>Viridiplantae</taxon>
        <taxon>Streptophyta</taxon>
        <taxon>Embryophyta</taxon>
        <taxon>Tracheophyta</taxon>
        <taxon>Spermatophyta</taxon>
        <taxon>Magnoliopsida</taxon>
        <taxon>Liliopsida</taxon>
        <taxon>Poales</taxon>
        <taxon>Poaceae</taxon>
        <taxon>PACMAD clade</taxon>
        <taxon>Panicoideae</taxon>
        <taxon>Panicodae</taxon>
        <taxon>Paniceae</taxon>
        <taxon>Panicinae</taxon>
        <taxon>Panicum</taxon>
        <taxon>Panicum sect. Hiantes</taxon>
    </lineage>
</organism>
<reference evidence="3" key="1">
    <citation type="submission" date="2020-05" db="EMBL/GenBank/DDBJ databases">
        <title>WGS assembly of Panicum virgatum.</title>
        <authorList>
            <person name="Lovell J.T."/>
            <person name="Jenkins J."/>
            <person name="Shu S."/>
            <person name="Juenger T.E."/>
            <person name="Schmutz J."/>
        </authorList>
    </citation>
    <scope>NUCLEOTIDE SEQUENCE</scope>
    <source>
        <strain evidence="3">AP13</strain>
    </source>
</reference>
<evidence type="ECO:0000256" key="2">
    <source>
        <dbReference type="SAM" id="SignalP"/>
    </source>
</evidence>
<name>A0A8T0QQ14_PANVG</name>
<dbReference type="Proteomes" id="UP000823388">
    <property type="component" value="Chromosome 7K"/>
</dbReference>